<name>A0ABN8S5A6_9CNID</name>
<gene>
    <name evidence="2" type="ORF">PLOB_00036464</name>
</gene>
<keyword evidence="3" id="KW-1185">Reference proteome</keyword>
<evidence type="ECO:0008006" key="4">
    <source>
        <dbReference type="Google" id="ProtNLM"/>
    </source>
</evidence>
<accession>A0ABN8S5A6</accession>
<sequence>MGSWLSLVNVFYAVLRMQASAVLWTSCQKRHCSSQKCLCQAIQQLKAEKASQVIRGDGCVFVSHLTPTQQLTVARLVGMNCKVLCMLSGGDC</sequence>
<comment type="caution">
    <text evidence="2">The sequence shown here is derived from an EMBL/GenBank/DDBJ whole genome shotgun (WGS) entry which is preliminary data.</text>
</comment>
<organism evidence="2 3">
    <name type="scientific">Porites lobata</name>
    <dbReference type="NCBI Taxonomy" id="104759"/>
    <lineage>
        <taxon>Eukaryota</taxon>
        <taxon>Metazoa</taxon>
        <taxon>Cnidaria</taxon>
        <taxon>Anthozoa</taxon>
        <taxon>Hexacorallia</taxon>
        <taxon>Scleractinia</taxon>
        <taxon>Fungiina</taxon>
        <taxon>Poritidae</taxon>
        <taxon>Porites</taxon>
    </lineage>
</organism>
<reference evidence="2 3" key="1">
    <citation type="submission" date="2022-05" db="EMBL/GenBank/DDBJ databases">
        <authorList>
            <consortium name="Genoscope - CEA"/>
            <person name="William W."/>
        </authorList>
    </citation>
    <scope>NUCLEOTIDE SEQUENCE [LARGE SCALE GENOMIC DNA]</scope>
</reference>
<evidence type="ECO:0000313" key="2">
    <source>
        <dbReference type="EMBL" id="CAH3186902.1"/>
    </source>
</evidence>
<protein>
    <recommendedName>
        <fullName evidence="4">Hypocretin-1</fullName>
    </recommendedName>
</protein>
<feature type="signal peptide" evidence="1">
    <location>
        <begin position="1"/>
        <end position="21"/>
    </location>
</feature>
<dbReference type="EMBL" id="CALNXK010000510">
    <property type="protein sequence ID" value="CAH3186902.1"/>
    <property type="molecule type" value="Genomic_DNA"/>
</dbReference>
<keyword evidence="1" id="KW-0732">Signal</keyword>
<proteinExistence type="predicted"/>
<evidence type="ECO:0000256" key="1">
    <source>
        <dbReference type="SAM" id="SignalP"/>
    </source>
</evidence>
<evidence type="ECO:0000313" key="3">
    <source>
        <dbReference type="Proteomes" id="UP001159405"/>
    </source>
</evidence>
<feature type="chain" id="PRO_5045078309" description="Hypocretin-1" evidence="1">
    <location>
        <begin position="22"/>
        <end position="92"/>
    </location>
</feature>
<dbReference type="Proteomes" id="UP001159405">
    <property type="component" value="Unassembled WGS sequence"/>
</dbReference>